<feature type="region of interest" description="Disordered" evidence="1">
    <location>
        <begin position="1"/>
        <end position="22"/>
    </location>
</feature>
<proteinExistence type="predicted"/>
<dbReference type="EMBL" id="CP097218">
    <property type="protein sequence ID" value="UQN28876.1"/>
    <property type="molecule type" value="Genomic_DNA"/>
</dbReference>
<dbReference type="RefSeq" id="WP_249478008.1">
    <property type="nucleotide sequence ID" value="NZ_CP097218.1"/>
</dbReference>
<feature type="domain" description="Heparan-alpha-glucosaminide N-acetyltransferase catalytic" evidence="3">
    <location>
        <begin position="28"/>
        <end position="229"/>
    </location>
</feature>
<evidence type="ECO:0000256" key="1">
    <source>
        <dbReference type="SAM" id="MobiDB-lite"/>
    </source>
</evidence>
<name>A0ABY4N430_9MICO</name>
<gene>
    <name evidence="4" type="ORF">M4486_14770</name>
</gene>
<evidence type="ECO:0000313" key="5">
    <source>
        <dbReference type="Proteomes" id="UP001055868"/>
    </source>
</evidence>
<protein>
    <submittedName>
        <fullName evidence="4">DUF1624 domain-containing protein</fullName>
    </submittedName>
</protein>
<keyword evidence="2" id="KW-1133">Transmembrane helix</keyword>
<keyword evidence="2" id="KW-0472">Membrane</keyword>
<reference evidence="4" key="1">
    <citation type="submission" date="2022-05" db="EMBL/GenBank/DDBJ databases">
        <title>Genomic analysis of Brachybacterium sp. CBA3104.</title>
        <authorList>
            <person name="Roh S.W."/>
            <person name="Kim Y.B."/>
            <person name="Kim Y."/>
        </authorList>
    </citation>
    <scope>NUCLEOTIDE SEQUENCE</scope>
    <source>
        <strain evidence="4">CBA3104</strain>
    </source>
</reference>
<dbReference type="InterPro" id="IPR012429">
    <property type="entry name" value="HGSNAT_cat"/>
</dbReference>
<evidence type="ECO:0000256" key="2">
    <source>
        <dbReference type="SAM" id="Phobius"/>
    </source>
</evidence>
<feature type="transmembrane region" description="Helical" evidence="2">
    <location>
        <begin position="239"/>
        <end position="264"/>
    </location>
</feature>
<feature type="transmembrane region" description="Helical" evidence="2">
    <location>
        <begin position="303"/>
        <end position="322"/>
    </location>
</feature>
<feature type="transmembrane region" description="Helical" evidence="2">
    <location>
        <begin position="343"/>
        <end position="362"/>
    </location>
</feature>
<feature type="transmembrane region" description="Helical" evidence="2">
    <location>
        <begin position="206"/>
        <end position="227"/>
    </location>
</feature>
<evidence type="ECO:0000259" key="3">
    <source>
        <dbReference type="Pfam" id="PF07786"/>
    </source>
</evidence>
<evidence type="ECO:0000313" key="4">
    <source>
        <dbReference type="EMBL" id="UQN28876.1"/>
    </source>
</evidence>
<sequence length="430" mass="44060">MHTTTSPHPRSAPVATVAGPSPSAGPARLEALDLARLVAIVGMMAAHLLVPLGAAPAGSPWQNAAARIASVLTEGTSAALFAVIGGCSLVLASRKRLAAGDRAGAVRSGIVRGALVLAIGLLLGFVPTWVVVVLVPFGLGMMITAPLLLCSSRVLAAIALVLTAVGGWLNASVRSDLRIVQEIGNVTPMNVLEPLTLLRGLALTGMYPLITWLPYLLLGVILMRSLLGSIEAGRVRRWSLTVLGTGVGAAVIAYGTSAAVKAWALAQGEDKMLLDLHGFGAPLRSDLWMQALATPHTGSIADIIATAGVSVAVIALLMLVIPPARHLAGALPRALRAAGAAPLTIYTIHVVLTGASMIAALVVAGPDAFESAPWFIAGVWILLAHLAVVVLIGLVLSARGSRGPLEALVSRVAGRAGGRVRGRDEARADR</sequence>
<organism evidence="4 5">
    <name type="scientific">Brachybacterium kimchii</name>
    <dbReference type="NCBI Taxonomy" id="2942909"/>
    <lineage>
        <taxon>Bacteria</taxon>
        <taxon>Bacillati</taxon>
        <taxon>Actinomycetota</taxon>
        <taxon>Actinomycetes</taxon>
        <taxon>Micrococcales</taxon>
        <taxon>Dermabacteraceae</taxon>
        <taxon>Brachybacterium</taxon>
    </lineage>
</organism>
<feature type="transmembrane region" description="Helical" evidence="2">
    <location>
        <begin position="34"/>
        <end position="55"/>
    </location>
</feature>
<feature type="transmembrane region" description="Helical" evidence="2">
    <location>
        <begin position="75"/>
        <end position="92"/>
    </location>
</feature>
<keyword evidence="2" id="KW-0812">Transmembrane</keyword>
<feature type="transmembrane region" description="Helical" evidence="2">
    <location>
        <begin position="374"/>
        <end position="396"/>
    </location>
</feature>
<dbReference type="Proteomes" id="UP001055868">
    <property type="component" value="Chromosome"/>
</dbReference>
<keyword evidence="5" id="KW-1185">Reference proteome</keyword>
<dbReference type="Pfam" id="PF07786">
    <property type="entry name" value="HGSNAT_cat"/>
    <property type="match status" value="1"/>
</dbReference>
<accession>A0ABY4N430</accession>